<name>A0ABY7D4N1_9BASI</name>
<evidence type="ECO:0000313" key="3">
    <source>
        <dbReference type="Proteomes" id="UP001164743"/>
    </source>
</evidence>
<sequence>MLLEHFKSRYEKFTDEEGPDLIEKIISVHGKIYNQEGVATPEDITSLLDYHEVLTEWVSNVEDRPGERRVEEVNWALSELTLNLRKILRPCRAVSYIESEPKPTQTQNKILQALRNFYYPDLANKESSQLLEEIIGVHNKVENQKGVADTEDIINLIKSHQKLIRSVRQHPDFREPHFLTDVTRHLYFVNASRFSITSGHQIGRAKSSGSPVKSNPHGKGRNLVKLNSDENIPSTSTPAKKMFDTPASSYCASDRNGKRKATEPMETDNEESYENGGGEDKDEEEEPKEKPTRGRPRKAILKDAAKRLKKL</sequence>
<gene>
    <name evidence="2" type="ORF">PtA15_17A50</name>
</gene>
<organism evidence="2 3">
    <name type="scientific">Puccinia triticina</name>
    <dbReference type="NCBI Taxonomy" id="208348"/>
    <lineage>
        <taxon>Eukaryota</taxon>
        <taxon>Fungi</taxon>
        <taxon>Dikarya</taxon>
        <taxon>Basidiomycota</taxon>
        <taxon>Pucciniomycotina</taxon>
        <taxon>Pucciniomycetes</taxon>
        <taxon>Pucciniales</taxon>
        <taxon>Pucciniaceae</taxon>
        <taxon>Puccinia</taxon>
    </lineage>
</organism>
<dbReference type="GeneID" id="77805447"/>
<protein>
    <submittedName>
        <fullName evidence="2">Uncharacterized protein</fullName>
    </submittedName>
</protein>
<dbReference type="RefSeq" id="XP_053028124.1">
    <property type="nucleotide sequence ID" value="XM_053164553.1"/>
</dbReference>
<dbReference type="EMBL" id="CP110437">
    <property type="protein sequence ID" value="WAQ92569.1"/>
    <property type="molecule type" value="Genomic_DNA"/>
</dbReference>
<evidence type="ECO:0000256" key="1">
    <source>
        <dbReference type="SAM" id="MobiDB-lite"/>
    </source>
</evidence>
<dbReference type="Proteomes" id="UP001164743">
    <property type="component" value="Chromosome 17A"/>
</dbReference>
<keyword evidence="3" id="KW-1185">Reference proteome</keyword>
<feature type="compositionally biased region" description="Polar residues" evidence="1">
    <location>
        <begin position="229"/>
        <end position="238"/>
    </location>
</feature>
<evidence type="ECO:0000313" key="2">
    <source>
        <dbReference type="EMBL" id="WAQ92569.1"/>
    </source>
</evidence>
<proteinExistence type="predicted"/>
<reference evidence="2" key="1">
    <citation type="submission" date="2022-10" db="EMBL/GenBank/DDBJ databases">
        <title>Puccinia triticina Genome sequencing and assembly.</title>
        <authorList>
            <person name="Li C."/>
        </authorList>
    </citation>
    <scope>NUCLEOTIDE SEQUENCE</scope>
    <source>
        <strain evidence="2">Pt15</strain>
    </source>
</reference>
<feature type="compositionally biased region" description="Basic and acidic residues" evidence="1">
    <location>
        <begin position="300"/>
        <end position="311"/>
    </location>
</feature>
<accession>A0ABY7D4N1</accession>
<feature type="region of interest" description="Disordered" evidence="1">
    <location>
        <begin position="200"/>
        <end position="311"/>
    </location>
</feature>